<evidence type="ECO:0000259" key="9">
    <source>
        <dbReference type="PROSITE" id="PS50178"/>
    </source>
</evidence>
<dbReference type="InterPro" id="IPR000408">
    <property type="entry name" value="Reg_chr_condens"/>
</dbReference>
<dbReference type="PANTHER" id="PTHR22870">
    <property type="entry name" value="REGULATOR OF CHROMOSOME CONDENSATION"/>
    <property type="match status" value="1"/>
</dbReference>
<dbReference type="Pfam" id="PF08381">
    <property type="entry name" value="BRX"/>
    <property type="match status" value="1"/>
</dbReference>
<feature type="region of interest" description="Disordered" evidence="8">
    <location>
        <begin position="588"/>
        <end position="627"/>
    </location>
</feature>
<evidence type="ECO:0000256" key="5">
    <source>
        <dbReference type="PROSITE-ProRule" id="PRU00091"/>
    </source>
</evidence>
<feature type="repeat" description="RCC1" evidence="6">
    <location>
        <begin position="264"/>
        <end position="315"/>
    </location>
</feature>
<keyword evidence="4" id="KW-0862">Zinc</keyword>
<dbReference type="PROSITE" id="PS50012">
    <property type="entry name" value="RCC1_3"/>
    <property type="match status" value="6"/>
</dbReference>
<dbReference type="Gene3D" id="3.30.40.10">
    <property type="entry name" value="Zinc/RING finger domain, C3HC4 (zinc finger)"/>
    <property type="match status" value="1"/>
</dbReference>
<dbReference type="InterPro" id="IPR011011">
    <property type="entry name" value="Znf_FYVE_PHD"/>
</dbReference>
<reference evidence="11 12" key="1">
    <citation type="journal article" date="2023" name="Life. Sci Alliance">
        <title>Evolutionary insights into 3D genome organization and epigenetic landscape of Vigna mungo.</title>
        <authorList>
            <person name="Junaid A."/>
            <person name="Singh B."/>
            <person name="Bhatia S."/>
        </authorList>
    </citation>
    <scope>NUCLEOTIDE SEQUENCE [LARGE SCALE GENOMIC DNA]</scope>
    <source>
        <strain evidence="11">Urdbean</strain>
    </source>
</reference>
<feature type="coiled-coil region" evidence="7">
    <location>
        <begin position="631"/>
        <end position="672"/>
    </location>
</feature>
<dbReference type="InterPro" id="IPR013591">
    <property type="entry name" value="Brevis_radix_dom"/>
</dbReference>
<dbReference type="Pfam" id="PF25390">
    <property type="entry name" value="WD40_RLD"/>
    <property type="match status" value="1"/>
</dbReference>
<keyword evidence="2" id="KW-0677">Repeat</keyword>
<name>A0AAQ3S4L6_VIGMU</name>
<dbReference type="GO" id="GO:0008270">
    <property type="term" value="F:zinc ion binding"/>
    <property type="evidence" value="ECO:0007669"/>
    <property type="project" value="UniProtKB-KW"/>
</dbReference>
<dbReference type="PROSITE" id="PS00626">
    <property type="entry name" value="RCC1_2"/>
    <property type="match status" value="2"/>
</dbReference>
<evidence type="ECO:0000256" key="1">
    <source>
        <dbReference type="ARBA" id="ARBA00022723"/>
    </source>
</evidence>
<feature type="compositionally biased region" description="Polar residues" evidence="8">
    <location>
        <begin position="813"/>
        <end position="825"/>
    </location>
</feature>
<dbReference type="EMBL" id="CP144698">
    <property type="protein sequence ID" value="WVZ16203.1"/>
    <property type="molecule type" value="Genomic_DNA"/>
</dbReference>
<evidence type="ECO:0000256" key="3">
    <source>
        <dbReference type="ARBA" id="ARBA00022771"/>
    </source>
</evidence>
<dbReference type="InterPro" id="IPR017455">
    <property type="entry name" value="Znf_FYVE-rel"/>
</dbReference>
<feature type="repeat" description="RCC1" evidence="6">
    <location>
        <begin position="316"/>
        <end position="367"/>
    </location>
</feature>
<protein>
    <submittedName>
        <fullName evidence="11">Uncharacterized protein</fullName>
    </submittedName>
</protein>
<feature type="repeat" description="RCC1" evidence="6">
    <location>
        <begin position="95"/>
        <end position="146"/>
    </location>
</feature>
<dbReference type="Gene3D" id="2.130.10.30">
    <property type="entry name" value="Regulator of chromosome condensation 1/beta-lactamase-inhibitor protein II"/>
    <property type="match status" value="2"/>
</dbReference>
<feature type="domain" description="FYVE-type" evidence="9">
    <location>
        <begin position="424"/>
        <end position="486"/>
    </location>
</feature>
<feature type="region of interest" description="Disordered" evidence="8">
    <location>
        <begin position="848"/>
        <end position="876"/>
    </location>
</feature>
<feature type="compositionally biased region" description="Polar residues" evidence="8">
    <location>
        <begin position="754"/>
        <end position="763"/>
    </location>
</feature>
<keyword evidence="12" id="KW-1185">Reference proteome</keyword>
<feature type="region of interest" description="Disordered" evidence="8">
    <location>
        <begin position="731"/>
        <end position="825"/>
    </location>
</feature>
<dbReference type="AlphaFoldDB" id="A0AAQ3S4L6"/>
<evidence type="ECO:0000256" key="4">
    <source>
        <dbReference type="ARBA" id="ARBA00022833"/>
    </source>
</evidence>
<feature type="repeat" description="RCC1" evidence="6">
    <location>
        <begin position="147"/>
        <end position="201"/>
    </location>
</feature>
<keyword evidence="1" id="KW-0479">Metal-binding</keyword>
<dbReference type="InterPro" id="IPR051210">
    <property type="entry name" value="Ub_ligase/GEF_domain"/>
</dbReference>
<feature type="repeat" description="RCC1" evidence="6">
    <location>
        <begin position="368"/>
        <end position="419"/>
    </location>
</feature>
<evidence type="ECO:0000256" key="6">
    <source>
        <dbReference type="PROSITE-ProRule" id="PRU00235"/>
    </source>
</evidence>
<evidence type="ECO:0000256" key="2">
    <source>
        <dbReference type="ARBA" id="ARBA00022737"/>
    </source>
</evidence>
<dbReference type="PANTHER" id="PTHR22870:SF469">
    <property type="entry name" value="CHROMATIN REGULATOR PHD FAMILY-RELATED"/>
    <property type="match status" value="1"/>
</dbReference>
<dbReference type="InterPro" id="IPR058923">
    <property type="entry name" value="RCC1-like_dom"/>
</dbReference>
<dbReference type="InterPro" id="IPR009091">
    <property type="entry name" value="RCC1/BLIP-II"/>
</dbReference>
<evidence type="ECO:0000256" key="8">
    <source>
        <dbReference type="SAM" id="MobiDB-lite"/>
    </source>
</evidence>
<dbReference type="InterPro" id="IPR000306">
    <property type="entry name" value="Znf_FYVE"/>
</dbReference>
<feature type="compositionally biased region" description="Basic and acidic residues" evidence="8">
    <location>
        <begin position="848"/>
        <end position="870"/>
    </location>
</feature>
<evidence type="ECO:0000313" key="12">
    <source>
        <dbReference type="Proteomes" id="UP001374535"/>
    </source>
</evidence>
<dbReference type="SMART" id="SM00064">
    <property type="entry name" value="FYVE"/>
    <property type="match status" value="1"/>
</dbReference>
<keyword evidence="7" id="KW-0175">Coiled coil</keyword>
<feature type="compositionally biased region" description="Pro residues" evidence="8">
    <location>
        <begin position="589"/>
        <end position="605"/>
    </location>
</feature>
<evidence type="ECO:0000256" key="7">
    <source>
        <dbReference type="SAM" id="Coils"/>
    </source>
</evidence>
<dbReference type="SUPFAM" id="SSF50985">
    <property type="entry name" value="RCC1/BLIP-II"/>
    <property type="match status" value="1"/>
</dbReference>
<sequence>MQPRTSSVGDGIRVSTSTIPSNSCGGTELDDLDSFRDVYIWGKFLSNGVSPDGIGNQIPSQIDVLIPKPLESNVILDVCHIATGAHHIAVVTKQGNVFTWGKDSGGRLGHGIDKDFVSPREVKFLEGTEFDFVACGEYHTGVISKCYELYTWGDGAHNIGLLGHGSEASHWMPKMVNGPLEGVEVVCVACGTWHSALATSDGKLFTFGDGAFGVLGHGDQESVVYPKEVKLLSGLKTIKVACGVWHTAAIMEVELQSGSDASSGKLFTWGNGDKHCLGHGNTETYLQPTRVAPLTGYNFHQVACGHTMTVALTTSGHVFAMGGTEHGQLGNPVASGKIPTLVQDKLLGEIVEEISCGAHHVVALTKKGELYTWGKGANGRLGHGDVEDRKSPTLVIAMKDRTIENISCGSNFTSCVCIHKWVSGADQTLCSGCRQAFGLTRKRHNCHHCGLVFCHACSTKRAFKAALTATPEKLHRVCDNCYVKLKVFDENGPSKLDKKPTTTTATTTNNSINEKEKSNQAAIRPSRILLAAITEPVKYLEIKNNNPEDNGDSTSFVRASLVPSLVQLKDVAFPTSLSSIQTILKPIIPLSPPQTPPQTPTPNTSPGPKFTNTVRQSAARPASPRFYGSINESLRRTNDILNQEVAKLQKQIQSLKDKSDMQDLEIKRLNKKATEASALAAVEFSNHRVTKEFVESTISQMKEVTDKLPGEISESRHLKDVLIRVKDFLKETSESETSSSPKLKTEPKVAPEIPTSNNDSFKFQSEDKVAATEAKPCQDELEQNKKSNLKPEKQNEDHDKQNLHEETDKSKLESTQQNIPSSDSITSEMHEHKLDEIVHVIEVNHCEERGNSIKENDGSKQEIENQKEPRTLSSASDISELLDDHRLDNAEVAGVDETQEQDHVFHECIGTQMTLENSEDGSRSSRPGNQGEVQVIEKFDHGVYVILMKRPDGTKIFKRVKFSRRRFTENQAEKWWDENKSAVLRKYCPTHKKISIGPPNVTSHVKEIIKTPPSSID</sequence>
<dbReference type="SUPFAM" id="SSF57903">
    <property type="entry name" value="FYVE/PHD zinc finger"/>
    <property type="match status" value="1"/>
</dbReference>
<evidence type="ECO:0000259" key="10">
    <source>
        <dbReference type="PROSITE" id="PS51514"/>
    </source>
</evidence>
<dbReference type="InterPro" id="IPR013083">
    <property type="entry name" value="Znf_RING/FYVE/PHD"/>
</dbReference>
<gene>
    <name evidence="11" type="ORF">V8G54_009185</name>
</gene>
<accession>A0AAQ3S4L6</accession>
<dbReference type="Proteomes" id="UP001374535">
    <property type="component" value="Chromosome 3"/>
</dbReference>
<dbReference type="PRINTS" id="PR00633">
    <property type="entry name" value="RCCNDNSATION"/>
</dbReference>
<feature type="domain" description="BRX" evidence="10">
    <location>
        <begin position="933"/>
        <end position="988"/>
    </location>
</feature>
<dbReference type="CDD" id="cd00065">
    <property type="entry name" value="FYVE_like_SF"/>
    <property type="match status" value="1"/>
</dbReference>
<keyword evidence="3 5" id="KW-0863">Zinc-finger</keyword>
<feature type="region of interest" description="Disordered" evidence="8">
    <location>
        <begin position="494"/>
        <end position="520"/>
    </location>
</feature>
<feature type="repeat" description="RCC1" evidence="6">
    <location>
        <begin position="202"/>
        <end position="253"/>
    </location>
</feature>
<proteinExistence type="predicted"/>
<organism evidence="11 12">
    <name type="scientific">Vigna mungo</name>
    <name type="common">Black gram</name>
    <name type="synonym">Phaseolus mungo</name>
    <dbReference type="NCBI Taxonomy" id="3915"/>
    <lineage>
        <taxon>Eukaryota</taxon>
        <taxon>Viridiplantae</taxon>
        <taxon>Streptophyta</taxon>
        <taxon>Embryophyta</taxon>
        <taxon>Tracheophyta</taxon>
        <taxon>Spermatophyta</taxon>
        <taxon>Magnoliopsida</taxon>
        <taxon>eudicotyledons</taxon>
        <taxon>Gunneridae</taxon>
        <taxon>Pentapetalae</taxon>
        <taxon>rosids</taxon>
        <taxon>fabids</taxon>
        <taxon>Fabales</taxon>
        <taxon>Fabaceae</taxon>
        <taxon>Papilionoideae</taxon>
        <taxon>50 kb inversion clade</taxon>
        <taxon>NPAAA clade</taxon>
        <taxon>indigoferoid/millettioid clade</taxon>
        <taxon>Phaseoleae</taxon>
        <taxon>Vigna</taxon>
    </lineage>
</organism>
<dbReference type="PROSITE" id="PS51514">
    <property type="entry name" value="BRX"/>
    <property type="match status" value="1"/>
</dbReference>
<feature type="compositionally biased region" description="Basic and acidic residues" evidence="8">
    <location>
        <begin position="764"/>
        <end position="812"/>
    </location>
</feature>
<dbReference type="Pfam" id="PF01363">
    <property type="entry name" value="FYVE"/>
    <property type="match status" value="1"/>
</dbReference>
<evidence type="ECO:0000313" key="11">
    <source>
        <dbReference type="EMBL" id="WVZ16203.1"/>
    </source>
</evidence>
<dbReference type="PROSITE" id="PS50178">
    <property type="entry name" value="ZF_FYVE"/>
    <property type="match status" value="1"/>
</dbReference>